<dbReference type="RefSeq" id="WP_177136838.1">
    <property type="nucleotide sequence ID" value="NZ_VYGV01000016.1"/>
</dbReference>
<dbReference type="Proteomes" id="UP000545507">
    <property type="component" value="Unassembled WGS sequence"/>
</dbReference>
<evidence type="ECO:0000313" key="3">
    <source>
        <dbReference type="Proteomes" id="UP000545507"/>
    </source>
</evidence>
<feature type="region of interest" description="Disordered" evidence="1">
    <location>
        <begin position="1"/>
        <end position="21"/>
    </location>
</feature>
<accession>A0A7Y8GZ92</accession>
<gene>
    <name evidence="2" type="ORF">F3K02_16960</name>
</gene>
<name>A0A7Y8GZ92_9BURK</name>
<protein>
    <submittedName>
        <fullName evidence="2">Uncharacterized protein</fullName>
    </submittedName>
</protein>
<proteinExistence type="predicted"/>
<sequence length="133" mass="14934">MHTTRHINPDRNGNRNAAKRPTQWKLYRATVDLYLLLHRGALPRRDALEQMYGKGYGHNCIHGAAALIGVPPAAPGYVAFWQLPDPAPDLLDLLQHIEQQGRMVGKHARTAKHERYGPEAMRRWRAGLQTGGG</sequence>
<comment type="caution">
    <text evidence="2">The sequence shown here is derived from an EMBL/GenBank/DDBJ whole genome shotgun (WGS) entry which is preliminary data.</text>
</comment>
<organism evidence="2 3">
    <name type="scientific">Hydrogenophaga aromaticivorans</name>
    <dbReference type="NCBI Taxonomy" id="2610898"/>
    <lineage>
        <taxon>Bacteria</taxon>
        <taxon>Pseudomonadati</taxon>
        <taxon>Pseudomonadota</taxon>
        <taxon>Betaproteobacteria</taxon>
        <taxon>Burkholderiales</taxon>
        <taxon>Comamonadaceae</taxon>
        <taxon>Hydrogenophaga</taxon>
    </lineage>
</organism>
<dbReference type="EMBL" id="VYGV01000016">
    <property type="protein sequence ID" value="NWF46929.1"/>
    <property type="molecule type" value="Genomic_DNA"/>
</dbReference>
<evidence type="ECO:0000256" key="1">
    <source>
        <dbReference type="SAM" id="MobiDB-lite"/>
    </source>
</evidence>
<reference evidence="2 3" key="1">
    <citation type="submission" date="2019-09" db="EMBL/GenBank/DDBJ databases">
        <title>Hydrogenophaga aromatica sp. nov., isolated from a para-xylene-degrading enrichment culture.</title>
        <authorList>
            <person name="Tancsics A."/>
            <person name="Banerjee S."/>
        </authorList>
    </citation>
    <scope>NUCLEOTIDE SEQUENCE [LARGE SCALE GENOMIC DNA]</scope>
    <source>
        <strain evidence="2 3">D2P1</strain>
    </source>
</reference>
<evidence type="ECO:0000313" key="2">
    <source>
        <dbReference type="EMBL" id="NWF46929.1"/>
    </source>
</evidence>
<keyword evidence="3" id="KW-1185">Reference proteome</keyword>
<dbReference type="AlphaFoldDB" id="A0A7Y8GZ92"/>